<dbReference type="InterPro" id="IPR011659">
    <property type="entry name" value="WD40"/>
</dbReference>
<dbReference type="Pfam" id="PF07676">
    <property type="entry name" value="PD40"/>
    <property type="match status" value="1"/>
</dbReference>
<gene>
    <name evidence="2" type="ORF">LCGC14_2410550</name>
</gene>
<sequence length="340" mass="35905">MKKSTRGNKVMKEVVRHISTMIMPLMLSLVMLGCGQGGGEVDTSSNPSGNEGIYALQITVYFVGGSVSGLSGSLVLQNNGGDDHAITSNGVFTFDTPLADGAAYDITAAIQPEGQVCTVSNGTGVVSGSDVTDVLVKCVFSYARVSVSYDGTNDFIDSTTPLIGDNGYYVIFESDASDLVENDTNGKSDIFIYDRVERQVSRVSVASDGTEGNGISSSPAMSKEGRIIAFVSTSSNLVPGDDNNKADIFVHDLDTGITVLVSKSSSGVIGNGNSTDVFVSCEGEYIAFASDSTNLVPADVNRKRDVFVHDMSTGETKLVSKSSEGNRSKSIPKWCCFKFR</sequence>
<dbReference type="InterPro" id="IPR011042">
    <property type="entry name" value="6-blade_b-propeller_TolB-like"/>
</dbReference>
<organism evidence="2">
    <name type="scientific">marine sediment metagenome</name>
    <dbReference type="NCBI Taxonomy" id="412755"/>
    <lineage>
        <taxon>unclassified sequences</taxon>
        <taxon>metagenomes</taxon>
        <taxon>ecological metagenomes</taxon>
    </lineage>
</organism>
<dbReference type="AlphaFoldDB" id="A0A0F9E4T2"/>
<comment type="caution">
    <text evidence="2">The sequence shown here is derived from an EMBL/GenBank/DDBJ whole genome shotgun (WGS) entry which is preliminary data.</text>
</comment>
<dbReference type="SUPFAM" id="SSF82171">
    <property type="entry name" value="DPP6 N-terminal domain-like"/>
    <property type="match status" value="1"/>
</dbReference>
<proteinExistence type="inferred from homology"/>
<protein>
    <recommendedName>
        <fullName evidence="3">Bacterial Ig-like domain-containing protein</fullName>
    </recommendedName>
</protein>
<evidence type="ECO:0008006" key="3">
    <source>
        <dbReference type="Google" id="ProtNLM"/>
    </source>
</evidence>
<dbReference type="PANTHER" id="PTHR36842:SF1">
    <property type="entry name" value="PROTEIN TOLB"/>
    <property type="match status" value="1"/>
</dbReference>
<evidence type="ECO:0000313" key="2">
    <source>
        <dbReference type="EMBL" id="KKL24916.1"/>
    </source>
</evidence>
<name>A0A0F9E4T2_9ZZZZ</name>
<evidence type="ECO:0000256" key="1">
    <source>
        <dbReference type="ARBA" id="ARBA00009820"/>
    </source>
</evidence>
<comment type="similarity">
    <text evidence="1">Belongs to the TolB family.</text>
</comment>
<dbReference type="PROSITE" id="PS51257">
    <property type="entry name" value="PROKAR_LIPOPROTEIN"/>
    <property type="match status" value="1"/>
</dbReference>
<dbReference type="PANTHER" id="PTHR36842">
    <property type="entry name" value="PROTEIN TOLB HOMOLOG"/>
    <property type="match status" value="1"/>
</dbReference>
<dbReference type="EMBL" id="LAZR01036410">
    <property type="protein sequence ID" value="KKL24916.1"/>
    <property type="molecule type" value="Genomic_DNA"/>
</dbReference>
<accession>A0A0F9E4T2</accession>
<reference evidence="2" key="1">
    <citation type="journal article" date="2015" name="Nature">
        <title>Complex archaea that bridge the gap between prokaryotes and eukaryotes.</title>
        <authorList>
            <person name="Spang A."/>
            <person name="Saw J.H."/>
            <person name="Jorgensen S.L."/>
            <person name="Zaremba-Niedzwiedzka K."/>
            <person name="Martijn J."/>
            <person name="Lind A.E."/>
            <person name="van Eijk R."/>
            <person name="Schleper C."/>
            <person name="Guy L."/>
            <person name="Ettema T.J."/>
        </authorList>
    </citation>
    <scope>NUCLEOTIDE SEQUENCE</scope>
</reference>
<dbReference type="Gene3D" id="2.120.10.30">
    <property type="entry name" value="TolB, C-terminal domain"/>
    <property type="match status" value="1"/>
</dbReference>